<sequence length="375" mass="41339">MSNQDEPTSVLSYFPAGYTDSERRKKHFYGVRKADAKTSDDHLITLPKKFVDTIGGSDPVDDCHVLVCRGNKEEGVRQMKLRVDKKTLSSDKYCYVPARVMEFLQVKERDVIYILHDEQAIIPQSSQAVVFEQAMQELFDENVDLKSQLGAQAAIQAKERSAHEMAVMALQAHVSTLEASNSAAEATIASLEAKMAAMEGEMAALAATHAAVVDSHNKEKKDSADLLHGLYLKLDDACTHANTLGAHAAMLEEHITNAKAAKAASRIALGIRQTASDAAARALRTQVARLEDNLARVESTAARREADLVAEIAALQDHVETFCMVEQERLAREAAAAEEALNQRFALPEQEVREMLQREQKSAYFVGHPQLQVKQ</sequence>
<organism evidence="2 3">
    <name type="scientific">Aphanomyces euteiches</name>
    <dbReference type="NCBI Taxonomy" id="100861"/>
    <lineage>
        <taxon>Eukaryota</taxon>
        <taxon>Sar</taxon>
        <taxon>Stramenopiles</taxon>
        <taxon>Oomycota</taxon>
        <taxon>Saprolegniomycetes</taxon>
        <taxon>Saprolegniales</taxon>
        <taxon>Verrucalvaceae</taxon>
        <taxon>Aphanomyces</taxon>
    </lineage>
</organism>
<keyword evidence="3" id="KW-1185">Reference proteome</keyword>
<gene>
    <name evidence="2" type="ORF">Ae201684_015138</name>
</gene>
<evidence type="ECO:0000313" key="3">
    <source>
        <dbReference type="Proteomes" id="UP000481153"/>
    </source>
</evidence>
<dbReference type="Proteomes" id="UP000481153">
    <property type="component" value="Unassembled WGS sequence"/>
</dbReference>
<protein>
    <submittedName>
        <fullName evidence="2">Uncharacterized protein</fullName>
    </submittedName>
</protein>
<evidence type="ECO:0000313" key="2">
    <source>
        <dbReference type="EMBL" id="KAF0726742.1"/>
    </source>
</evidence>
<feature type="coiled-coil region" evidence="1">
    <location>
        <begin position="280"/>
        <end position="307"/>
    </location>
</feature>
<keyword evidence="1" id="KW-0175">Coiled coil</keyword>
<evidence type="ECO:0000256" key="1">
    <source>
        <dbReference type="SAM" id="Coils"/>
    </source>
</evidence>
<feature type="coiled-coil region" evidence="1">
    <location>
        <begin position="174"/>
        <end position="208"/>
    </location>
</feature>
<dbReference type="AlphaFoldDB" id="A0A6G0WHV3"/>
<name>A0A6G0WHV3_9STRA</name>
<proteinExistence type="predicted"/>
<comment type="caution">
    <text evidence="2">The sequence shown here is derived from an EMBL/GenBank/DDBJ whole genome shotgun (WGS) entry which is preliminary data.</text>
</comment>
<dbReference type="EMBL" id="VJMJ01000210">
    <property type="protein sequence ID" value="KAF0726742.1"/>
    <property type="molecule type" value="Genomic_DNA"/>
</dbReference>
<reference evidence="2 3" key="1">
    <citation type="submission" date="2019-07" db="EMBL/GenBank/DDBJ databases">
        <title>Genomics analysis of Aphanomyces spp. identifies a new class of oomycete effector associated with host adaptation.</title>
        <authorList>
            <person name="Gaulin E."/>
        </authorList>
    </citation>
    <scope>NUCLEOTIDE SEQUENCE [LARGE SCALE GENOMIC DNA]</scope>
    <source>
        <strain evidence="2 3">ATCC 201684</strain>
    </source>
</reference>
<dbReference type="VEuPathDB" id="FungiDB:AeMF1_000668"/>
<accession>A0A6G0WHV3</accession>